<reference evidence="4" key="1">
    <citation type="submission" date="2016-08" db="EMBL/GenBank/DDBJ databases">
        <title>VSG repertoire of Trypanosoma brucei EATRO 1125.</title>
        <authorList>
            <person name="Cross G.A."/>
        </authorList>
    </citation>
    <scope>NUCLEOTIDE SEQUENCE</scope>
    <source>
        <strain evidence="4">EATRO 1125</strain>
    </source>
</reference>
<feature type="coiled-coil region" evidence="1">
    <location>
        <begin position="41"/>
        <end position="75"/>
    </location>
</feature>
<dbReference type="AlphaFoldDB" id="A0A1J0R7B5"/>
<protein>
    <submittedName>
        <fullName evidence="4">Variant surface glycoprotein 1125.1437</fullName>
    </submittedName>
</protein>
<proteinExistence type="predicted"/>
<dbReference type="VEuPathDB" id="TriTrypDB:Tb427_000219700"/>
<feature type="compositionally biased region" description="Basic and acidic residues" evidence="2">
    <location>
        <begin position="270"/>
        <end position="279"/>
    </location>
</feature>
<dbReference type="VEuPathDB" id="TriTrypDB:Tb1125.Tb11.v5.0978"/>
<organism evidence="4">
    <name type="scientific">Trypanosoma brucei</name>
    <dbReference type="NCBI Taxonomy" id="5691"/>
    <lineage>
        <taxon>Eukaryota</taxon>
        <taxon>Discoba</taxon>
        <taxon>Euglenozoa</taxon>
        <taxon>Kinetoplastea</taxon>
        <taxon>Metakinetoplastina</taxon>
        <taxon>Trypanosomatida</taxon>
        <taxon>Trypanosomatidae</taxon>
        <taxon>Trypanosoma</taxon>
    </lineage>
</organism>
<evidence type="ECO:0000256" key="2">
    <source>
        <dbReference type="SAM" id="MobiDB-lite"/>
    </source>
</evidence>
<dbReference type="EMBL" id="KX699688">
    <property type="protein sequence ID" value="APD73644.1"/>
    <property type="molecule type" value="Genomic_DNA"/>
</dbReference>
<evidence type="ECO:0000256" key="3">
    <source>
        <dbReference type="SAM" id="SignalP"/>
    </source>
</evidence>
<evidence type="ECO:0000256" key="1">
    <source>
        <dbReference type="SAM" id="Coils"/>
    </source>
</evidence>
<keyword evidence="1" id="KW-0175">Coiled coil</keyword>
<feature type="chain" id="PRO_5012746264" evidence="3">
    <location>
        <begin position="18"/>
        <end position="350"/>
    </location>
</feature>
<keyword evidence="3" id="KW-0732">Signal</keyword>
<feature type="signal peptide" evidence="3">
    <location>
        <begin position="1"/>
        <end position="17"/>
    </location>
</feature>
<accession>A0A1J0R7B5</accession>
<sequence length="350" mass="37683">MWHLTFLLLTLSHRSTAQTTEPAATAVMNLCDEAAYIEQLRTGLEQQLTTSRTRLRDLQNEATELELAAASATNKKTKRAYYVLEARARARAARQSQAINVAEEVMTSSLQNLAKIEAQLQLLYTIYLTTEQKRGTATKASDNPSIYGTTTYNCAVTTTADAAEYATCKAQAAAKHAINGAYTELSQESHIKATPDAMFKRRSLKITAYVKGTIGNAMGTRDEGQCQDSSAALASTTHGIGATIEFADKTDAALTDVQLTQGEGSSGRCPDGDPDKEKGTVSQAGLAYAICKVRNLKINLQETVKTTTKANLETDPYAPTILAALSRGPEEPSSKPLTADEINQLLTGTF</sequence>
<name>A0A1J0R7B5_9TRYP</name>
<dbReference type="VEuPathDB" id="TriTrypDB:Tb11.v5.0978"/>
<feature type="region of interest" description="Disordered" evidence="2">
    <location>
        <begin position="261"/>
        <end position="280"/>
    </location>
</feature>
<evidence type="ECO:0000313" key="4">
    <source>
        <dbReference type="EMBL" id="APD73644.1"/>
    </source>
</evidence>